<keyword evidence="6" id="KW-1185">Reference proteome</keyword>
<evidence type="ECO:0000313" key="5">
    <source>
        <dbReference type="EMBL" id="MFI2489986.1"/>
    </source>
</evidence>
<dbReference type="Pfam" id="PF13472">
    <property type="entry name" value="Lipase_GDSL_2"/>
    <property type="match status" value="1"/>
</dbReference>
<protein>
    <submittedName>
        <fullName evidence="5">Rhamnogalacturonan acetylesterase</fullName>
    </submittedName>
</protein>
<evidence type="ECO:0000256" key="1">
    <source>
        <dbReference type="ARBA" id="ARBA00008668"/>
    </source>
</evidence>
<proteinExistence type="inferred from homology"/>
<keyword evidence="2" id="KW-0378">Hydrolase</keyword>
<evidence type="ECO:0000313" key="6">
    <source>
        <dbReference type="Proteomes" id="UP001611580"/>
    </source>
</evidence>
<organism evidence="5 6">
    <name type="scientific">Promicromonospora kroppenstedtii</name>
    <dbReference type="NCBI Taxonomy" id="440482"/>
    <lineage>
        <taxon>Bacteria</taxon>
        <taxon>Bacillati</taxon>
        <taxon>Actinomycetota</taxon>
        <taxon>Actinomycetes</taxon>
        <taxon>Micrococcales</taxon>
        <taxon>Promicromonosporaceae</taxon>
        <taxon>Promicromonospora</taxon>
    </lineage>
</organism>
<dbReference type="PANTHER" id="PTHR43695:SF1">
    <property type="entry name" value="RHAMNOGALACTURONAN ACETYLESTERASE"/>
    <property type="match status" value="1"/>
</dbReference>
<feature type="signal peptide" evidence="3">
    <location>
        <begin position="1"/>
        <end position="22"/>
    </location>
</feature>
<comment type="caution">
    <text evidence="5">The sequence shown here is derived from an EMBL/GenBank/DDBJ whole genome shotgun (WGS) entry which is preliminary data.</text>
</comment>
<dbReference type="Gene3D" id="3.40.50.1110">
    <property type="entry name" value="SGNH hydrolase"/>
    <property type="match status" value="1"/>
</dbReference>
<evidence type="ECO:0000256" key="3">
    <source>
        <dbReference type="SAM" id="SignalP"/>
    </source>
</evidence>
<keyword evidence="3" id="KW-0732">Signal</keyword>
<feature type="domain" description="SGNH hydrolase-type esterase" evidence="4">
    <location>
        <begin position="54"/>
        <end position="240"/>
    </location>
</feature>
<dbReference type="InterPro" id="IPR036514">
    <property type="entry name" value="SGNH_hydro_sf"/>
</dbReference>
<accession>A0ABW7XR01</accession>
<dbReference type="InterPro" id="IPR013830">
    <property type="entry name" value="SGNH_hydro"/>
</dbReference>
<sequence>MTRRLLLAALAAAGPLALTASAAPTDTPVAPPAVVPAATRKAQAQEAPRIYIAGDSTAAQKYAGVFPETGWGMGLSWYVAPRIEVLNHAMNGRSSKSFITEGRLDAILDALRPGDVLLVQFGHNDEKAHPYVSTDPWTTYPSHLRRYLDGARERGARPVLLTPAERRRFDAAGNVVATHGFYPDAMRALAAAEGVPLVDVTAQTMALWQELGPDGTQVYFLNTYEGRQDNTHFNTPGARLVARMVARGLLAAGVLAEDQVRRLDESIPVEWFTWPEEPPAVT</sequence>
<gene>
    <name evidence="5" type="ORF">ACH47X_23940</name>
</gene>
<evidence type="ECO:0000256" key="2">
    <source>
        <dbReference type="ARBA" id="ARBA00022801"/>
    </source>
</evidence>
<dbReference type="PANTHER" id="PTHR43695">
    <property type="entry name" value="PUTATIVE (AFU_ORTHOLOGUE AFUA_2G17250)-RELATED"/>
    <property type="match status" value="1"/>
</dbReference>
<dbReference type="EMBL" id="JBIRYI010000019">
    <property type="protein sequence ID" value="MFI2489986.1"/>
    <property type="molecule type" value="Genomic_DNA"/>
</dbReference>
<dbReference type="Proteomes" id="UP001611580">
    <property type="component" value="Unassembled WGS sequence"/>
</dbReference>
<dbReference type="RefSeq" id="WP_397407556.1">
    <property type="nucleotide sequence ID" value="NZ_JBIRYI010000019.1"/>
</dbReference>
<comment type="similarity">
    <text evidence="1">Belongs to the 'GDSL' lipolytic enzyme family.</text>
</comment>
<name>A0ABW7XR01_9MICO</name>
<dbReference type="InterPro" id="IPR037459">
    <property type="entry name" value="RhgT-like"/>
</dbReference>
<feature type="chain" id="PRO_5046166826" evidence="3">
    <location>
        <begin position="23"/>
        <end position="282"/>
    </location>
</feature>
<reference evidence="5 6" key="1">
    <citation type="submission" date="2024-10" db="EMBL/GenBank/DDBJ databases">
        <title>The Natural Products Discovery Center: Release of the First 8490 Sequenced Strains for Exploring Actinobacteria Biosynthetic Diversity.</title>
        <authorList>
            <person name="Kalkreuter E."/>
            <person name="Kautsar S.A."/>
            <person name="Yang D."/>
            <person name="Bader C.D."/>
            <person name="Teijaro C.N."/>
            <person name="Fluegel L."/>
            <person name="Davis C.M."/>
            <person name="Simpson J.R."/>
            <person name="Lauterbach L."/>
            <person name="Steele A.D."/>
            <person name="Gui C."/>
            <person name="Meng S."/>
            <person name="Li G."/>
            <person name="Viehrig K."/>
            <person name="Ye F."/>
            <person name="Su P."/>
            <person name="Kiefer A.F."/>
            <person name="Nichols A."/>
            <person name="Cepeda A.J."/>
            <person name="Yan W."/>
            <person name="Fan B."/>
            <person name="Jiang Y."/>
            <person name="Adhikari A."/>
            <person name="Zheng C.-J."/>
            <person name="Schuster L."/>
            <person name="Cowan T.M."/>
            <person name="Smanski M.J."/>
            <person name="Chevrette M.G."/>
            <person name="De Carvalho L.P.S."/>
            <person name="Shen B."/>
        </authorList>
    </citation>
    <scope>NUCLEOTIDE SEQUENCE [LARGE SCALE GENOMIC DNA]</scope>
    <source>
        <strain evidence="5 6">NPDC019481</strain>
    </source>
</reference>
<dbReference type="CDD" id="cd01821">
    <property type="entry name" value="Rhamnogalacturan_acetylesterase_like"/>
    <property type="match status" value="1"/>
</dbReference>
<dbReference type="SUPFAM" id="SSF52266">
    <property type="entry name" value="SGNH hydrolase"/>
    <property type="match status" value="1"/>
</dbReference>
<evidence type="ECO:0000259" key="4">
    <source>
        <dbReference type="Pfam" id="PF13472"/>
    </source>
</evidence>